<evidence type="ECO:0000313" key="2">
    <source>
        <dbReference type="EMBL" id="PRQ06468.1"/>
    </source>
</evidence>
<reference evidence="2 3" key="1">
    <citation type="submission" date="2018-03" db="EMBL/GenBank/DDBJ databases">
        <title>Draft Genome Sequences of the Obligatory Marine Myxobacteria Enhygromyxa salina SWB007.</title>
        <authorList>
            <person name="Poehlein A."/>
            <person name="Moghaddam J.A."/>
            <person name="Harms H."/>
            <person name="Alanjari M."/>
            <person name="Koenig G.M."/>
            <person name="Daniel R."/>
            <person name="Schaeberle T.F."/>
        </authorList>
    </citation>
    <scope>NUCLEOTIDE SEQUENCE [LARGE SCALE GENOMIC DNA]</scope>
    <source>
        <strain evidence="2 3">SWB007</strain>
    </source>
</reference>
<comment type="caution">
    <text evidence="2">The sequence shown here is derived from an EMBL/GenBank/DDBJ whole genome shotgun (WGS) entry which is preliminary data.</text>
</comment>
<feature type="region of interest" description="Disordered" evidence="1">
    <location>
        <begin position="1"/>
        <end position="29"/>
    </location>
</feature>
<proteinExistence type="predicted"/>
<dbReference type="AlphaFoldDB" id="A0A2S9YN07"/>
<evidence type="ECO:0000313" key="3">
    <source>
        <dbReference type="Proteomes" id="UP000238823"/>
    </source>
</evidence>
<dbReference type="Proteomes" id="UP000238823">
    <property type="component" value="Unassembled WGS sequence"/>
</dbReference>
<feature type="compositionally biased region" description="Basic and acidic residues" evidence="1">
    <location>
        <begin position="19"/>
        <end position="29"/>
    </location>
</feature>
<dbReference type="RefSeq" id="WP_106090756.1">
    <property type="nucleotide sequence ID" value="NZ_PVNL01000074.1"/>
</dbReference>
<gene>
    <name evidence="2" type="ORF">ENSA7_37870</name>
</gene>
<feature type="compositionally biased region" description="Low complexity" evidence="1">
    <location>
        <begin position="1"/>
        <end position="15"/>
    </location>
</feature>
<evidence type="ECO:0000256" key="1">
    <source>
        <dbReference type="SAM" id="MobiDB-lite"/>
    </source>
</evidence>
<dbReference type="EMBL" id="PVNL01000074">
    <property type="protein sequence ID" value="PRQ06468.1"/>
    <property type="molecule type" value="Genomic_DNA"/>
</dbReference>
<sequence length="81" mass="8525">MSGASARSATGHAAALDPEGTRYTDSDGRFELRSVPSGQITLYLWAARARARGCGDLQVTLEVSSTATKDAGEIEVSARPR</sequence>
<organism evidence="2 3">
    <name type="scientific">Enhygromyxa salina</name>
    <dbReference type="NCBI Taxonomy" id="215803"/>
    <lineage>
        <taxon>Bacteria</taxon>
        <taxon>Pseudomonadati</taxon>
        <taxon>Myxococcota</taxon>
        <taxon>Polyangia</taxon>
        <taxon>Nannocystales</taxon>
        <taxon>Nannocystaceae</taxon>
        <taxon>Enhygromyxa</taxon>
    </lineage>
</organism>
<name>A0A2S9YN07_9BACT</name>
<protein>
    <submittedName>
        <fullName evidence="2">Uncharacterized protein</fullName>
    </submittedName>
</protein>
<accession>A0A2S9YN07</accession>